<dbReference type="SUPFAM" id="SSF54593">
    <property type="entry name" value="Glyoxalase/Bleomycin resistance protein/Dihydroxybiphenyl dioxygenase"/>
    <property type="match status" value="1"/>
</dbReference>
<feature type="domain" description="PhnB-like" evidence="1">
    <location>
        <begin position="25"/>
        <end position="153"/>
    </location>
</feature>
<evidence type="ECO:0000313" key="3">
    <source>
        <dbReference type="Proteomes" id="UP001209654"/>
    </source>
</evidence>
<sequence length="165" mass="17553">MRNTGSGTVRADTHTGRQAMALGLNPYLQFTGNAAEAVAFYHSVFGGELNKMTYTEGMGDENPATASNIMHSSLFTDRGFHLMAADAPVGMPSPANGTVSLSSNGENPADDDTLRGYWEGLSDGAAITVPLEQAPWGDYFGQLTDRFGVNWMVNITGQQNADAAR</sequence>
<dbReference type="PANTHER" id="PTHR33990">
    <property type="entry name" value="PROTEIN YJDN-RELATED"/>
    <property type="match status" value="1"/>
</dbReference>
<proteinExistence type="predicted"/>
<dbReference type="PANTHER" id="PTHR33990:SF1">
    <property type="entry name" value="PROTEIN YJDN"/>
    <property type="match status" value="1"/>
</dbReference>
<dbReference type="CDD" id="cd06588">
    <property type="entry name" value="PhnB_like"/>
    <property type="match status" value="1"/>
</dbReference>
<dbReference type="Proteomes" id="UP001209654">
    <property type="component" value="Unassembled WGS sequence"/>
</dbReference>
<organism evidence="2 3">
    <name type="scientific">Arthrobacter mangrovi</name>
    <dbReference type="NCBI Taxonomy" id="2966350"/>
    <lineage>
        <taxon>Bacteria</taxon>
        <taxon>Bacillati</taxon>
        <taxon>Actinomycetota</taxon>
        <taxon>Actinomycetes</taxon>
        <taxon>Micrococcales</taxon>
        <taxon>Micrococcaceae</taxon>
        <taxon>Arthrobacter</taxon>
    </lineage>
</organism>
<dbReference type="Pfam" id="PF06983">
    <property type="entry name" value="3-dmu-9_3-mt"/>
    <property type="match status" value="1"/>
</dbReference>
<dbReference type="InterPro" id="IPR028973">
    <property type="entry name" value="PhnB-like"/>
</dbReference>
<reference evidence="2 3" key="1">
    <citation type="journal article" date="2023" name="Int. J. Syst. Evol. Microbiol.">
        <title>Arthrobacter mangrovi sp. nov., an actinobacterium isolated from the rhizosphere of a mangrove.</title>
        <authorList>
            <person name="Hamada M."/>
            <person name="Saitou S."/>
            <person name="Enomoto N."/>
            <person name="Nanri K."/>
            <person name="Hidaka K."/>
            <person name="Miura T."/>
            <person name="Tamura T."/>
        </authorList>
    </citation>
    <scope>NUCLEOTIDE SEQUENCE [LARGE SCALE GENOMIC DNA]</scope>
    <source>
        <strain evidence="2 3">NBRC 112813</strain>
    </source>
</reference>
<name>A0ABQ5MXM9_9MICC</name>
<protein>
    <submittedName>
        <fullName evidence="2">VOC family protein</fullName>
    </submittedName>
</protein>
<dbReference type="Gene3D" id="3.10.180.10">
    <property type="entry name" value="2,3-Dihydroxybiphenyl 1,2-Dioxygenase, domain 1"/>
    <property type="match status" value="1"/>
</dbReference>
<evidence type="ECO:0000259" key="1">
    <source>
        <dbReference type="Pfam" id="PF06983"/>
    </source>
</evidence>
<comment type="caution">
    <text evidence="2">The sequence shown here is derived from an EMBL/GenBank/DDBJ whole genome shotgun (WGS) entry which is preliminary data.</text>
</comment>
<accession>A0ABQ5MXM9</accession>
<gene>
    <name evidence="2" type="primary">phnB_2</name>
    <name evidence="2" type="ORF">AHIS1636_31810</name>
</gene>
<evidence type="ECO:0000313" key="2">
    <source>
        <dbReference type="EMBL" id="GLB68739.1"/>
    </source>
</evidence>
<dbReference type="EMBL" id="BRVS01000022">
    <property type="protein sequence ID" value="GLB68739.1"/>
    <property type="molecule type" value="Genomic_DNA"/>
</dbReference>
<keyword evidence="3" id="KW-1185">Reference proteome</keyword>
<dbReference type="InterPro" id="IPR029068">
    <property type="entry name" value="Glyas_Bleomycin-R_OHBP_Dase"/>
</dbReference>